<evidence type="ECO:0000256" key="3">
    <source>
        <dbReference type="ARBA" id="ARBA00022630"/>
    </source>
</evidence>
<protein>
    <submittedName>
        <fullName evidence="10">Butyryl-CoA dehydrogenase</fullName>
    </submittedName>
</protein>
<dbReference type="Proteomes" id="UP000763557">
    <property type="component" value="Unassembled WGS sequence"/>
</dbReference>
<dbReference type="Pfam" id="PF02771">
    <property type="entry name" value="Acyl-CoA_dh_N"/>
    <property type="match status" value="1"/>
</dbReference>
<dbReference type="PANTHER" id="PTHR43292:SF4">
    <property type="entry name" value="ACYL-COA DEHYDROGENASE FADE34"/>
    <property type="match status" value="1"/>
</dbReference>
<dbReference type="SUPFAM" id="SSF56645">
    <property type="entry name" value="Acyl-CoA dehydrogenase NM domain-like"/>
    <property type="match status" value="2"/>
</dbReference>
<feature type="domain" description="Acyl-CoA dehydrogenase/oxidase C-terminal" evidence="7">
    <location>
        <begin position="177"/>
        <end position="304"/>
    </location>
</feature>
<dbReference type="InterPro" id="IPR036250">
    <property type="entry name" value="AcylCo_DH-like_C"/>
</dbReference>
<feature type="domain" description="Acyl-CoA oxidase/dehydrogenase middle" evidence="8">
    <location>
        <begin position="420"/>
        <end position="503"/>
    </location>
</feature>
<dbReference type="InterPro" id="IPR009075">
    <property type="entry name" value="AcylCo_DH/oxidase_C"/>
</dbReference>
<dbReference type="InterPro" id="IPR006091">
    <property type="entry name" value="Acyl-CoA_Oxase/DH_mid-dom"/>
</dbReference>
<keyword evidence="11" id="KW-1185">Reference proteome</keyword>
<dbReference type="Gene3D" id="2.40.110.10">
    <property type="entry name" value="Butyryl-CoA Dehydrogenase, subunit A, domain 2"/>
    <property type="match status" value="1"/>
</dbReference>
<dbReference type="SUPFAM" id="SSF47203">
    <property type="entry name" value="Acyl-CoA dehydrogenase C-terminal domain-like"/>
    <property type="match status" value="2"/>
</dbReference>
<dbReference type="InterPro" id="IPR009100">
    <property type="entry name" value="AcylCoA_DH/oxidase_NM_dom_sf"/>
</dbReference>
<dbReference type="RefSeq" id="WP_173124082.1">
    <property type="nucleotide sequence ID" value="NZ_CBCSGW010000008.1"/>
</dbReference>
<dbReference type="InterPro" id="IPR046373">
    <property type="entry name" value="Acyl-CoA_Oxase/DH_mid-dom_sf"/>
</dbReference>
<dbReference type="Gene3D" id="1.20.140.10">
    <property type="entry name" value="Butyryl-CoA Dehydrogenase, subunit A, domain 3"/>
    <property type="match status" value="2"/>
</dbReference>
<keyword evidence="4 6" id="KW-0274">FAD</keyword>
<comment type="similarity">
    <text evidence="2 6">Belongs to the acyl-CoA dehydrogenase family.</text>
</comment>
<comment type="caution">
    <text evidence="10">The sequence shown here is derived from an EMBL/GenBank/DDBJ whole genome shotgun (WGS) entry which is preliminary data.</text>
</comment>
<proteinExistence type="inferred from homology"/>
<evidence type="ECO:0000259" key="8">
    <source>
        <dbReference type="Pfam" id="PF02770"/>
    </source>
</evidence>
<evidence type="ECO:0000313" key="10">
    <source>
        <dbReference type="EMBL" id="NRN63409.1"/>
    </source>
</evidence>
<evidence type="ECO:0000313" key="11">
    <source>
        <dbReference type="Proteomes" id="UP000763557"/>
    </source>
</evidence>
<evidence type="ECO:0000256" key="4">
    <source>
        <dbReference type="ARBA" id="ARBA00022827"/>
    </source>
</evidence>
<keyword evidence="3 6" id="KW-0285">Flavoprotein</keyword>
<name>A0ABX2EWL5_9PSEU</name>
<organism evidence="10 11">
    <name type="scientific">Kibdelosporangium persicum</name>
    <dbReference type="NCBI Taxonomy" id="2698649"/>
    <lineage>
        <taxon>Bacteria</taxon>
        <taxon>Bacillati</taxon>
        <taxon>Actinomycetota</taxon>
        <taxon>Actinomycetes</taxon>
        <taxon>Pseudonocardiales</taxon>
        <taxon>Pseudonocardiaceae</taxon>
        <taxon>Kibdelosporangium</taxon>
    </lineage>
</organism>
<evidence type="ECO:0000259" key="7">
    <source>
        <dbReference type="Pfam" id="PF00441"/>
    </source>
</evidence>
<dbReference type="PANTHER" id="PTHR43292">
    <property type="entry name" value="ACYL-COA DEHYDROGENASE"/>
    <property type="match status" value="1"/>
</dbReference>
<evidence type="ECO:0000259" key="9">
    <source>
        <dbReference type="Pfam" id="PF02771"/>
    </source>
</evidence>
<evidence type="ECO:0000256" key="1">
    <source>
        <dbReference type="ARBA" id="ARBA00001974"/>
    </source>
</evidence>
<dbReference type="InterPro" id="IPR013786">
    <property type="entry name" value="AcylCoA_DH/ox_N"/>
</dbReference>
<dbReference type="Gene3D" id="1.10.540.10">
    <property type="entry name" value="Acyl-CoA dehydrogenase/oxidase, N-terminal domain"/>
    <property type="match status" value="2"/>
</dbReference>
<evidence type="ECO:0000256" key="6">
    <source>
        <dbReference type="RuleBase" id="RU362125"/>
    </source>
</evidence>
<evidence type="ECO:0000256" key="5">
    <source>
        <dbReference type="ARBA" id="ARBA00023002"/>
    </source>
</evidence>
<sequence length="659" mass="70761">MSTTDEQRAIGDSITRWAAGAGILPTVRQAEGAKHWREHWADLAHFGLFEMVEGPVADVAVALEHAARALVPGPVLPTVLTGLLLARAKDSRVSREFLPGLTEGGVPVAVGLRPGAPLIGHAPYLLTRVDGVWTLAEAELTERDALDFSRPLSEVREVKAGLPLTVDGVEDLAVTLAAAEAVGVAGWCLRTAVEYAKVREQFGKPIGSFQAVKHLCAGMLCRVEQARAAAWDAARAADEAPGEHPLAAAVAGAVALEAAVETAKDCIQVLGGIGFTWEHDAHLYLRRALALRALFGGTSHWRREVAGLARTGARRQVRAVSEPDSRTRGLVDEVARLPEDQRRVKLAETGLLVPEWPKPYGLDASPGQQQMIADELRRRGVTRPDLVIGAWAAPTVLQHGTDEQRERFVWPTLRGEIVWCQLFSEPEAGSDLASLRTRAVREPGGYRLHGQKVWTSRATEADWAICLARTDPDVPKHQGITYFLVDMRSDGLTIRPLREITGDAMFNEVFLDGVFVPDDCVVGRPGDGWKLARTTLANERVAMGGASSFGAEVDKLLETAETRGADPDKLGGLVAGGLVVSLMDQFGTDPSVRKLVGVRHRQAVAEATLDLYGADGALADVAAEAIHAFLMTRCLSIAGGTTQILSTLAAERVLGLPRT</sequence>
<feature type="domain" description="Acyl-CoA dehydrogenase/oxidase N-terminal" evidence="9">
    <location>
        <begin position="332"/>
        <end position="416"/>
    </location>
</feature>
<gene>
    <name evidence="10" type="ORF">GC106_6100</name>
</gene>
<reference evidence="10 11" key="1">
    <citation type="submission" date="2020-01" db="EMBL/GenBank/DDBJ databases">
        <title>Kibdelosporangium persica a novel Actinomycetes from a hot desert in Iran.</title>
        <authorList>
            <person name="Safaei N."/>
            <person name="Zaburannyi N."/>
            <person name="Mueller R."/>
            <person name="Wink J."/>
        </authorList>
    </citation>
    <scope>NUCLEOTIDE SEQUENCE [LARGE SCALE GENOMIC DNA]</scope>
    <source>
        <strain evidence="10 11">4NS15</strain>
    </source>
</reference>
<feature type="domain" description="Acyl-CoA dehydrogenase/oxidase C-terminal" evidence="7">
    <location>
        <begin position="587"/>
        <end position="654"/>
    </location>
</feature>
<dbReference type="EMBL" id="JAAATY010000001">
    <property type="protein sequence ID" value="NRN63409.1"/>
    <property type="molecule type" value="Genomic_DNA"/>
</dbReference>
<comment type="cofactor">
    <cofactor evidence="1 6">
        <name>FAD</name>
        <dbReference type="ChEBI" id="CHEBI:57692"/>
    </cofactor>
</comment>
<dbReference type="InterPro" id="IPR052161">
    <property type="entry name" value="Mycobact_Acyl-CoA_DH"/>
</dbReference>
<keyword evidence="5 6" id="KW-0560">Oxidoreductase</keyword>
<dbReference type="Pfam" id="PF02770">
    <property type="entry name" value="Acyl-CoA_dh_M"/>
    <property type="match status" value="1"/>
</dbReference>
<evidence type="ECO:0000256" key="2">
    <source>
        <dbReference type="ARBA" id="ARBA00009347"/>
    </source>
</evidence>
<accession>A0ABX2EWL5</accession>
<dbReference type="InterPro" id="IPR037069">
    <property type="entry name" value="AcylCoA_DH/ox_N_sf"/>
</dbReference>
<dbReference type="Pfam" id="PF00441">
    <property type="entry name" value="Acyl-CoA_dh_1"/>
    <property type="match status" value="2"/>
</dbReference>